<evidence type="ECO:0000313" key="5">
    <source>
        <dbReference type="EMBL" id="MDN4074015.1"/>
    </source>
</evidence>
<dbReference type="Pfam" id="PF13302">
    <property type="entry name" value="Acetyltransf_3"/>
    <property type="match status" value="1"/>
</dbReference>
<dbReference type="PANTHER" id="PTHR43792:SF8">
    <property type="entry name" value="[RIBOSOMAL PROTEIN US5]-ALANINE N-ACETYLTRANSFERASE"/>
    <property type="match status" value="1"/>
</dbReference>
<protein>
    <submittedName>
        <fullName evidence="5">GNAT family N-acetyltransferase</fullName>
    </submittedName>
</protein>
<keyword evidence="1" id="KW-0808">Transferase</keyword>
<organism evidence="5 6">
    <name type="scientific">Fictibacillus terranigra</name>
    <dbReference type="NCBI Taxonomy" id="3058424"/>
    <lineage>
        <taxon>Bacteria</taxon>
        <taxon>Bacillati</taxon>
        <taxon>Bacillota</taxon>
        <taxon>Bacilli</taxon>
        <taxon>Bacillales</taxon>
        <taxon>Fictibacillaceae</taxon>
        <taxon>Fictibacillus</taxon>
    </lineage>
</organism>
<keyword evidence="6" id="KW-1185">Reference proteome</keyword>
<comment type="caution">
    <text evidence="5">The sequence shown here is derived from an EMBL/GenBank/DDBJ whole genome shotgun (WGS) entry which is preliminary data.</text>
</comment>
<evidence type="ECO:0000259" key="4">
    <source>
        <dbReference type="PROSITE" id="PS51186"/>
    </source>
</evidence>
<dbReference type="InterPro" id="IPR000182">
    <property type="entry name" value="GNAT_dom"/>
</dbReference>
<feature type="domain" description="N-acetyltransferase" evidence="4">
    <location>
        <begin position="22"/>
        <end position="193"/>
    </location>
</feature>
<dbReference type="PANTHER" id="PTHR43792">
    <property type="entry name" value="GNAT FAMILY, PUTATIVE (AFU_ORTHOLOGUE AFUA_3G00765)-RELATED-RELATED"/>
    <property type="match status" value="1"/>
</dbReference>
<dbReference type="InterPro" id="IPR016181">
    <property type="entry name" value="Acyl_CoA_acyltransferase"/>
</dbReference>
<dbReference type="InterPro" id="IPR051531">
    <property type="entry name" value="N-acetyltransferase"/>
</dbReference>
<evidence type="ECO:0000256" key="3">
    <source>
        <dbReference type="ARBA" id="ARBA00038502"/>
    </source>
</evidence>
<keyword evidence="2" id="KW-0012">Acyltransferase</keyword>
<evidence type="ECO:0000313" key="6">
    <source>
        <dbReference type="Proteomes" id="UP001168694"/>
    </source>
</evidence>
<dbReference type="SUPFAM" id="SSF55729">
    <property type="entry name" value="Acyl-CoA N-acyltransferases (Nat)"/>
    <property type="match status" value="1"/>
</dbReference>
<comment type="similarity">
    <text evidence="3">Belongs to the acetyltransferase family. RimJ subfamily.</text>
</comment>
<evidence type="ECO:0000256" key="2">
    <source>
        <dbReference type="ARBA" id="ARBA00023315"/>
    </source>
</evidence>
<accession>A0ABT8E803</accession>
<gene>
    <name evidence="5" type="ORF">QYF49_13480</name>
</gene>
<evidence type="ECO:0000256" key="1">
    <source>
        <dbReference type="ARBA" id="ARBA00022679"/>
    </source>
</evidence>
<dbReference type="RefSeq" id="WP_290400096.1">
    <property type="nucleotide sequence ID" value="NZ_JAUHLN010000002.1"/>
</dbReference>
<name>A0ABT8E803_9BACL</name>
<dbReference type="EMBL" id="JAUHLN010000002">
    <property type="protein sequence ID" value="MDN4074015.1"/>
    <property type="molecule type" value="Genomic_DNA"/>
</dbReference>
<proteinExistence type="inferred from homology"/>
<reference evidence="5" key="1">
    <citation type="submission" date="2023-06" db="EMBL/GenBank/DDBJ databases">
        <title>Draft Genome Sequences of Representative Paenibacillus Polymyxa, Bacillus cereus, Fictibacillus sp., and Brevibacillus agri Strains Isolated from Amazonian Dark Earth.</title>
        <authorList>
            <person name="Pellegrinetti T.A."/>
            <person name="Cunha I.C.M."/>
            <person name="Chaves M.G."/>
            <person name="Freitas A.S."/>
            <person name="Silva A.V.R."/>
            <person name="Tsai S.M."/>
            <person name="Mendes L.W."/>
        </authorList>
    </citation>
    <scope>NUCLEOTIDE SEQUENCE</scope>
    <source>
        <strain evidence="5">CENA-BCM004</strain>
    </source>
</reference>
<dbReference type="Proteomes" id="UP001168694">
    <property type="component" value="Unassembled WGS sequence"/>
</dbReference>
<dbReference type="PROSITE" id="PS51186">
    <property type="entry name" value="GNAT"/>
    <property type="match status" value="1"/>
</dbReference>
<sequence length="195" mass="22990">MKRLELKTMVRIGNLEATTERLVIRPYKTVDYSNWYHQYAHCYAALNKFDEGKIDLSDYTEVWFDEMVKKHLHFMNKDEAYILGVFKIEDGAHVGVIDVSTLMRNEFQWGRIGYTILNTYWQQGYGKEAVKAVLDMAFTQLGYHRIEAHINMDNTASIKLAESAGMEFECVRRAFIFEFGEWTDHLVYFRNAKQE</sequence>
<dbReference type="Gene3D" id="3.40.630.30">
    <property type="match status" value="1"/>
</dbReference>